<keyword evidence="1" id="KW-0732">Signal</keyword>
<accession>A0ABY6QPQ6</accession>
<evidence type="ECO:0000313" key="2">
    <source>
        <dbReference type="EMBL" id="UZX19282.1"/>
    </source>
</evidence>
<feature type="signal peptide" evidence="1">
    <location>
        <begin position="1"/>
        <end position="27"/>
    </location>
</feature>
<dbReference type="EMBL" id="CP084204">
    <property type="protein sequence ID" value="UZX19282.1"/>
    <property type="molecule type" value="Genomic_DNA"/>
</dbReference>
<evidence type="ECO:0000313" key="3">
    <source>
        <dbReference type="Proteomes" id="UP001164506"/>
    </source>
</evidence>
<feature type="chain" id="PRO_5046919418" description="Secreted protein" evidence="1">
    <location>
        <begin position="28"/>
        <end position="137"/>
    </location>
</feature>
<proteinExistence type="predicted"/>
<name>A0ABY6QPQ6_9ACTN</name>
<gene>
    <name evidence="2" type="ORF">LDH80_00275</name>
</gene>
<keyword evidence="3" id="KW-1185">Reference proteome</keyword>
<dbReference type="Proteomes" id="UP001164506">
    <property type="component" value="Chromosome"/>
</dbReference>
<sequence>MKRVVTAFAGIAAALTFTIAAAGTAAADNFSLRTYSSTKGGYGTAFVTMSGDTYRVRVCDSGPADGYRVVVRLTKSAFQYTAHAAGGSGTCGGFGDGDTNGWLPSPQVGTYTFEVCLRNGAGGMDFNCNKMNFYFQG</sequence>
<dbReference type="GeneID" id="95597837"/>
<evidence type="ECO:0000256" key="1">
    <source>
        <dbReference type="SAM" id="SignalP"/>
    </source>
</evidence>
<dbReference type="RefSeq" id="WP_190102852.1">
    <property type="nucleotide sequence ID" value="NZ_BMUH01000004.1"/>
</dbReference>
<reference evidence="2" key="1">
    <citation type="submission" date="2021-09" db="EMBL/GenBank/DDBJ databases">
        <title>Complete genome sequence and metabolic characterization of Streptomyces tanashiensis DSM 731 the producer of antibacterial Kalafungin and diverse secondary metabolites.</title>
        <authorList>
            <person name="Abbasi M.N."/>
            <person name="Anwar M.N."/>
            <person name="Alam K."/>
            <person name="Shoaib M."/>
            <person name="Lin Z."/>
            <person name="Hayat M."/>
            <person name="Ali M.I."/>
            <person name="Malik H.M.T."/>
            <person name="Ahmed I."/>
            <person name="Li A."/>
            <person name="Hailong Wang H."/>
            <person name="Zhang Y."/>
        </authorList>
    </citation>
    <scope>NUCLEOTIDE SEQUENCE</scope>
    <source>
        <strain evidence="2">Kala</strain>
    </source>
</reference>
<evidence type="ECO:0008006" key="4">
    <source>
        <dbReference type="Google" id="ProtNLM"/>
    </source>
</evidence>
<protein>
    <recommendedName>
        <fullName evidence="4">Secreted protein</fullName>
    </recommendedName>
</protein>
<organism evidence="2 3">
    <name type="scientific">Streptomyces tanashiensis</name>
    <dbReference type="NCBI Taxonomy" id="67367"/>
    <lineage>
        <taxon>Bacteria</taxon>
        <taxon>Bacillati</taxon>
        <taxon>Actinomycetota</taxon>
        <taxon>Actinomycetes</taxon>
        <taxon>Kitasatosporales</taxon>
        <taxon>Streptomycetaceae</taxon>
        <taxon>Streptomyces</taxon>
    </lineage>
</organism>